<keyword evidence="3" id="KW-0333">Golgi apparatus</keyword>
<feature type="region of interest" description="Disordered" evidence="4">
    <location>
        <begin position="170"/>
        <end position="191"/>
    </location>
</feature>
<name>A0A6A5RHT6_9PLEO</name>
<feature type="compositionally biased region" description="Polar residues" evidence="4">
    <location>
        <begin position="171"/>
        <end position="181"/>
    </location>
</feature>
<dbReference type="RefSeq" id="XP_033446910.1">
    <property type="nucleotide sequence ID" value="XM_033593228.1"/>
</dbReference>
<dbReference type="InterPro" id="IPR022233">
    <property type="entry name" value="TRAPPC10/Trs130_C"/>
</dbReference>
<evidence type="ECO:0000313" key="9">
    <source>
        <dbReference type="Proteomes" id="UP000800082"/>
    </source>
</evidence>
<gene>
    <name evidence="8" type="ORF">M421DRAFT_422626</name>
</gene>
<dbReference type="GeneID" id="54350896"/>
<dbReference type="InterPro" id="IPR045126">
    <property type="entry name" value="TRAPPC10/Trs130"/>
</dbReference>
<sequence length="1534" mass="169603">MSVAEDVAPALGAPEDAPRPQQYELAVMDGLSSSKVTVEYHDPSGVFPLIQEDLTARLPLRNLHWKAPTRPLRSIDSLHVDLVPTSESTQDASAEKERRHQIPGLRRTPYLKVYLLRCDDSEAYKGTARKQLREWIKDHTPPAQSSSTSSQENHDAYEWMIIHVVLPDTAAASQPRGSGSAATGDKEKTGATSVFKRTSTTILEKIRADFNIASKSAPDRVAQVRLKKERVPPQMLPAAGLVASPATLETQQEYDGAWADVITRFKTLILSSFDLRVSQYEEDIRKNDSQRSLPGWNFNTFFVLKEGLARGFESAGLIDDALLGYDELSIGLDTVIRDQADDGSALQMLNHSEDLYQQAAKVLEQGQTADGNKQDRVQFHDDKPIDAKKKDYRGLILANNISIFEFRVYIFARQMSILLRMGNSQSARADLANKLQPRPNASVNQRSIDDSHLGTSSDRSVLDSEDLLSLAELCTRALNFVTFAGRLLREDLINGAKFHETTFPEQLVENLVRSWTFSALDQVLRETSTSSLPFTKLAKEANTSSPGKSRSFSGRGKEKLGPEPKTMIHPSRSSSRSGSTEAAYLQPSTTGQVVYENGQYQDRVALAQPGMVNQSKNGLMDLAGQRAQLIGIQRRLLEHVGKSLGWAVGWAAILPTLSQSEDFAEVNLGEDEEDEEEAEGATNARNVARPVHATSGISSTALVNAATSLDHFRQFYETLSDQIFQHYRAAGQIKSAESITGDLAALRYELGDFRAAATYFGSMAGITNKGSPDASLSLFAKSRWNTVVATMLKMYARCLKKLHRKDEYIRTLLDLLARSSASRISLSSSSKRANDDGISNVPNDWLNDDRVDTGGVFNELVNYSQQLPYDVSVQMADYFTDIVVEPYLQHYEDQDGFQLRLQFRHILEDEIEVRAAKVRLVSANSTTAKDIWLETPEAIPIKKGLTQVWVGCNVNTTGPYTVDKIVLEAKRIAFVHEPVSKTEAPTPLGIIASASVTSLKAAKKARVQCFPRAEALDARVYLSHFIHIDKPRHIEISCSIGANEVERAEIRLKSASAGLRLRTAEASLESEDGVIEDSQKPGVITVGAMSANSSITLKIPYDMETILQDLAVRAEIDYHTAVGQFQYFSSFTIPVELPLDVNVHDHFKGKSLFSKFNIKTANQAPLELLDTELQGSEEFEVHAPKRSKKHMHVFVNQPAAVTYKIIRKAASAEEQMQTKPTGSLALAVEYRCLSEDILDRLKAHFAASLRGSPVTHLSRLLLAAFVERAERKIIPYQYDNIALLEKVDMGVFEEMDWAECLESLPQSAREETRSWMQGWLKDNKTVHLLKTNTSAPAATSAPPSPHPPRRMVITVSIPQVHILNTTSLDLTSLSHQSKIAVVGQPLQATLHISHTRRWASSASLVAAANLDTAEDPIEFVYTLDASPDQWLIAGQRRALFTATKDETKNFTIMLIPLKAGNALLPSVDIRPRVKPKEKDDGKAGDEEILNCETDYLSYGESIMVVPAFHSSSTVGIGDMSLGTSSVVWLESVGQ</sequence>
<keyword evidence="9" id="KW-1185">Reference proteome</keyword>
<evidence type="ECO:0008006" key="10">
    <source>
        <dbReference type="Google" id="ProtNLM"/>
    </source>
</evidence>
<accession>A0A6A5RHT6</accession>
<feature type="region of interest" description="Disordered" evidence="4">
    <location>
        <begin position="435"/>
        <end position="456"/>
    </location>
</feature>
<dbReference type="InterPro" id="IPR055505">
    <property type="entry name" value="DUF7077"/>
</dbReference>
<evidence type="ECO:0000259" key="5">
    <source>
        <dbReference type="Pfam" id="PF12584"/>
    </source>
</evidence>
<evidence type="ECO:0000313" key="8">
    <source>
        <dbReference type="EMBL" id="KAF1926658.1"/>
    </source>
</evidence>
<keyword evidence="2" id="KW-0813">Transport</keyword>
<proteinExistence type="predicted"/>
<feature type="region of interest" description="Disordered" evidence="4">
    <location>
        <begin position="535"/>
        <end position="585"/>
    </location>
</feature>
<dbReference type="Pfam" id="PF24965">
    <property type="entry name" value="TRS130_4HB"/>
    <property type="match status" value="1"/>
</dbReference>
<evidence type="ECO:0000256" key="2">
    <source>
        <dbReference type="ARBA" id="ARBA00022448"/>
    </source>
</evidence>
<feature type="domain" description="TRAPPC10/Trs130 C-terminal" evidence="5">
    <location>
        <begin position="1354"/>
        <end position="1505"/>
    </location>
</feature>
<dbReference type="GO" id="GO:0006891">
    <property type="term" value="P:intra-Golgi vesicle-mediated transport"/>
    <property type="evidence" value="ECO:0007669"/>
    <property type="project" value="TreeGrafter"/>
</dbReference>
<evidence type="ECO:0000256" key="3">
    <source>
        <dbReference type="ARBA" id="ARBA00023034"/>
    </source>
</evidence>
<evidence type="ECO:0000259" key="6">
    <source>
        <dbReference type="Pfam" id="PF23036"/>
    </source>
</evidence>
<reference evidence="8" key="1">
    <citation type="journal article" date="2020" name="Stud. Mycol.">
        <title>101 Dothideomycetes genomes: a test case for predicting lifestyles and emergence of pathogens.</title>
        <authorList>
            <person name="Haridas S."/>
            <person name="Albert R."/>
            <person name="Binder M."/>
            <person name="Bloem J."/>
            <person name="Labutti K."/>
            <person name="Salamov A."/>
            <person name="Andreopoulos B."/>
            <person name="Baker S."/>
            <person name="Barry K."/>
            <person name="Bills G."/>
            <person name="Bluhm B."/>
            <person name="Cannon C."/>
            <person name="Castanera R."/>
            <person name="Culley D."/>
            <person name="Daum C."/>
            <person name="Ezra D."/>
            <person name="Gonzalez J."/>
            <person name="Henrissat B."/>
            <person name="Kuo A."/>
            <person name="Liang C."/>
            <person name="Lipzen A."/>
            <person name="Lutzoni F."/>
            <person name="Magnuson J."/>
            <person name="Mondo S."/>
            <person name="Nolan M."/>
            <person name="Ohm R."/>
            <person name="Pangilinan J."/>
            <person name="Park H.-J."/>
            <person name="Ramirez L."/>
            <person name="Alfaro M."/>
            <person name="Sun H."/>
            <person name="Tritt A."/>
            <person name="Yoshinaga Y."/>
            <person name="Zwiers L.-H."/>
            <person name="Turgeon B."/>
            <person name="Goodwin S."/>
            <person name="Spatafora J."/>
            <person name="Crous P."/>
            <person name="Grigoriev I."/>
        </authorList>
    </citation>
    <scope>NUCLEOTIDE SEQUENCE</scope>
    <source>
        <strain evidence="8">CBS 183.55</strain>
    </source>
</reference>
<evidence type="ECO:0000256" key="1">
    <source>
        <dbReference type="ARBA" id="ARBA00004555"/>
    </source>
</evidence>
<feature type="domain" description="DUF7077" evidence="7">
    <location>
        <begin position="1014"/>
        <end position="1134"/>
    </location>
</feature>
<feature type="domain" description="TRAPPC10/Trs130 N-terminal" evidence="6">
    <location>
        <begin position="248"/>
        <end position="425"/>
    </location>
</feature>
<dbReference type="InterPro" id="IPR056913">
    <property type="entry name" value="TRAPPC10/Trs130_N"/>
</dbReference>
<dbReference type="Pfam" id="PF12584">
    <property type="entry name" value="TRAPPC10"/>
    <property type="match status" value="1"/>
</dbReference>
<dbReference type="PANTHER" id="PTHR13251">
    <property type="entry name" value="EPILEPSY HOLOPROSENCEPHALY CANDIDATE 1/TMEM1"/>
    <property type="match status" value="1"/>
</dbReference>
<dbReference type="GO" id="GO:0005829">
    <property type="term" value="C:cytosol"/>
    <property type="evidence" value="ECO:0007669"/>
    <property type="project" value="GOC"/>
</dbReference>
<dbReference type="Pfam" id="PF23274">
    <property type="entry name" value="DUF7077"/>
    <property type="match status" value="1"/>
</dbReference>
<dbReference type="GO" id="GO:1990071">
    <property type="term" value="C:TRAPPII protein complex"/>
    <property type="evidence" value="ECO:0007669"/>
    <property type="project" value="InterPro"/>
</dbReference>
<organism evidence="8 9">
    <name type="scientific">Didymella exigua CBS 183.55</name>
    <dbReference type="NCBI Taxonomy" id="1150837"/>
    <lineage>
        <taxon>Eukaryota</taxon>
        <taxon>Fungi</taxon>
        <taxon>Dikarya</taxon>
        <taxon>Ascomycota</taxon>
        <taxon>Pezizomycotina</taxon>
        <taxon>Dothideomycetes</taxon>
        <taxon>Pleosporomycetidae</taxon>
        <taxon>Pleosporales</taxon>
        <taxon>Pleosporineae</taxon>
        <taxon>Didymellaceae</taxon>
        <taxon>Didymella</taxon>
    </lineage>
</organism>
<dbReference type="Proteomes" id="UP000800082">
    <property type="component" value="Unassembled WGS sequence"/>
</dbReference>
<evidence type="ECO:0000259" key="7">
    <source>
        <dbReference type="Pfam" id="PF23274"/>
    </source>
</evidence>
<feature type="region of interest" description="Disordered" evidence="4">
    <location>
        <begin position="1"/>
        <end position="20"/>
    </location>
</feature>
<dbReference type="GO" id="GO:0034498">
    <property type="term" value="P:early endosome to Golgi transport"/>
    <property type="evidence" value="ECO:0007669"/>
    <property type="project" value="TreeGrafter"/>
</dbReference>
<dbReference type="OrthoDB" id="10256906at2759"/>
<feature type="domain" description="TRAPPC10/Trs130 N-terminal" evidence="6">
    <location>
        <begin position="33"/>
        <end position="226"/>
    </location>
</feature>
<comment type="subcellular location">
    <subcellularLocation>
        <location evidence="1">Golgi apparatus</location>
    </subcellularLocation>
</comment>
<feature type="compositionally biased region" description="Polar residues" evidence="4">
    <location>
        <begin position="541"/>
        <end position="552"/>
    </location>
</feature>
<evidence type="ECO:0000256" key="4">
    <source>
        <dbReference type="SAM" id="MobiDB-lite"/>
    </source>
</evidence>
<dbReference type="PANTHER" id="PTHR13251:SF3">
    <property type="entry name" value="TRAFFICKING PROTEIN PARTICLE COMPLEX SUBUNIT 10"/>
    <property type="match status" value="1"/>
</dbReference>
<dbReference type="Pfam" id="PF23036">
    <property type="entry name" value="TRAPPC10_1st"/>
    <property type="match status" value="2"/>
</dbReference>
<protein>
    <recommendedName>
        <fullName evidence="10">TMEM1 family protein-like protein</fullName>
    </recommendedName>
</protein>
<dbReference type="EMBL" id="ML978976">
    <property type="protein sequence ID" value="KAF1926658.1"/>
    <property type="molecule type" value="Genomic_DNA"/>
</dbReference>